<proteinExistence type="predicted"/>
<keyword evidence="3" id="KW-0804">Transcription</keyword>
<name>A0A1I4V8C2_PSUAM</name>
<organism evidence="6 7">
    <name type="scientific">Pseudonocardia ammonioxydans</name>
    <dbReference type="NCBI Taxonomy" id="260086"/>
    <lineage>
        <taxon>Bacteria</taxon>
        <taxon>Bacillati</taxon>
        <taxon>Actinomycetota</taxon>
        <taxon>Actinomycetes</taxon>
        <taxon>Pseudonocardiales</taxon>
        <taxon>Pseudonocardiaceae</taxon>
        <taxon>Pseudonocardia</taxon>
    </lineage>
</organism>
<dbReference type="AlphaFoldDB" id="A0A1I4V8C2"/>
<evidence type="ECO:0000313" key="7">
    <source>
        <dbReference type="Proteomes" id="UP000199614"/>
    </source>
</evidence>
<feature type="domain" description="HTH marR-type" evidence="5">
    <location>
        <begin position="12"/>
        <end position="147"/>
    </location>
</feature>
<dbReference type="STRING" id="260086.SAMN05216207_1005235"/>
<dbReference type="PANTHER" id="PTHR33164:SF43">
    <property type="entry name" value="HTH-TYPE TRANSCRIPTIONAL REPRESSOR YETL"/>
    <property type="match status" value="1"/>
</dbReference>
<feature type="region of interest" description="Disordered" evidence="4">
    <location>
        <begin position="147"/>
        <end position="173"/>
    </location>
</feature>
<protein>
    <submittedName>
        <fullName evidence="6">DNA-binding transcriptional regulator, MarR family</fullName>
    </submittedName>
</protein>
<dbReference type="PROSITE" id="PS50995">
    <property type="entry name" value="HTH_MARR_2"/>
    <property type="match status" value="1"/>
</dbReference>
<accession>A0A1I4V8C2</accession>
<evidence type="ECO:0000256" key="1">
    <source>
        <dbReference type="ARBA" id="ARBA00023015"/>
    </source>
</evidence>
<keyword evidence="2 6" id="KW-0238">DNA-binding</keyword>
<dbReference type="SUPFAM" id="SSF46785">
    <property type="entry name" value="Winged helix' DNA-binding domain"/>
    <property type="match status" value="1"/>
</dbReference>
<dbReference type="Pfam" id="PF12802">
    <property type="entry name" value="MarR_2"/>
    <property type="match status" value="1"/>
</dbReference>
<dbReference type="PANTHER" id="PTHR33164">
    <property type="entry name" value="TRANSCRIPTIONAL REGULATOR, MARR FAMILY"/>
    <property type="match status" value="1"/>
</dbReference>
<dbReference type="SMART" id="SM00347">
    <property type="entry name" value="HTH_MARR"/>
    <property type="match status" value="1"/>
</dbReference>
<dbReference type="InterPro" id="IPR000835">
    <property type="entry name" value="HTH_MarR-typ"/>
</dbReference>
<sequence>MAAGHGDGSDGRRELATVLRDLAWTIHRLVPEVAGLEPLPTTELAVVKQVLADPGVAVTELARRLGMRQSNVSAAVRALAGRGLVARERCSRDRRVTRLVPTEKSLGARSAIDTVWSGTVGAAMSRLDPGQVASIDAASDALRALDEALRGHPPSSPPSAGPSQQGSTGPEPG</sequence>
<dbReference type="OrthoDB" id="4947868at2"/>
<evidence type="ECO:0000259" key="5">
    <source>
        <dbReference type="PROSITE" id="PS50995"/>
    </source>
</evidence>
<dbReference type="InterPro" id="IPR036388">
    <property type="entry name" value="WH-like_DNA-bd_sf"/>
</dbReference>
<keyword evidence="7" id="KW-1185">Reference proteome</keyword>
<dbReference type="GO" id="GO:0003700">
    <property type="term" value="F:DNA-binding transcription factor activity"/>
    <property type="evidence" value="ECO:0007669"/>
    <property type="project" value="InterPro"/>
</dbReference>
<dbReference type="EMBL" id="FOUY01000005">
    <property type="protein sequence ID" value="SFM97479.1"/>
    <property type="molecule type" value="Genomic_DNA"/>
</dbReference>
<evidence type="ECO:0000256" key="4">
    <source>
        <dbReference type="SAM" id="MobiDB-lite"/>
    </source>
</evidence>
<dbReference type="InterPro" id="IPR023187">
    <property type="entry name" value="Tscrpt_reg_MarR-type_CS"/>
</dbReference>
<dbReference type="CDD" id="cd00090">
    <property type="entry name" value="HTH_ARSR"/>
    <property type="match status" value="1"/>
</dbReference>
<keyword evidence="1" id="KW-0805">Transcription regulation</keyword>
<evidence type="ECO:0000256" key="2">
    <source>
        <dbReference type="ARBA" id="ARBA00023125"/>
    </source>
</evidence>
<dbReference type="PROSITE" id="PS01117">
    <property type="entry name" value="HTH_MARR_1"/>
    <property type="match status" value="1"/>
</dbReference>
<dbReference type="GO" id="GO:0003677">
    <property type="term" value="F:DNA binding"/>
    <property type="evidence" value="ECO:0007669"/>
    <property type="project" value="UniProtKB-KW"/>
</dbReference>
<dbReference type="RefSeq" id="WP_093339294.1">
    <property type="nucleotide sequence ID" value="NZ_FOUY01000005.1"/>
</dbReference>
<dbReference type="Proteomes" id="UP000199614">
    <property type="component" value="Unassembled WGS sequence"/>
</dbReference>
<gene>
    <name evidence="6" type="ORF">SAMN05216207_1005235</name>
</gene>
<dbReference type="GO" id="GO:0006950">
    <property type="term" value="P:response to stress"/>
    <property type="evidence" value="ECO:0007669"/>
    <property type="project" value="TreeGrafter"/>
</dbReference>
<reference evidence="6 7" key="1">
    <citation type="submission" date="2016-10" db="EMBL/GenBank/DDBJ databases">
        <authorList>
            <person name="de Groot N.N."/>
        </authorList>
    </citation>
    <scope>NUCLEOTIDE SEQUENCE [LARGE SCALE GENOMIC DNA]</scope>
    <source>
        <strain evidence="6 7">CGMCC 4.1877</strain>
    </source>
</reference>
<evidence type="ECO:0000256" key="3">
    <source>
        <dbReference type="ARBA" id="ARBA00023163"/>
    </source>
</evidence>
<dbReference type="InterPro" id="IPR011991">
    <property type="entry name" value="ArsR-like_HTH"/>
</dbReference>
<dbReference type="InterPro" id="IPR039422">
    <property type="entry name" value="MarR/SlyA-like"/>
</dbReference>
<dbReference type="Gene3D" id="1.10.10.10">
    <property type="entry name" value="Winged helix-like DNA-binding domain superfamily/Winged helix DNA-binding domain"/>
    <property type="match status" value="1"/>
</dbReference>
<dbReference type="InterPro" id="IPR036390">
    <property type="entry name" value="WH_DNA-bd_sf"/>
</dbReference>
<evidence type="ECO:0000313" key="6">
    <source>
        <dbReference type="EMBL" id="SFM97479.1"/>
    </source>
</evidence>